<sequence>MALAKWSSFVVLGLLLNPRILPVWATPEYDRFCSVPGEKEEVIGSATFIFECDTSTSGVTLVAGSFTNAEKCAQISTQDPECEGTVWDSNTNLCWKYTDSDYLPIKATGAILIRPLEKSNNPEASSGCETAVKECEEEKERLDAGTRECLQENSQLDAAKDVCEKEKAAAMTEWEVERKQIISQYEAQLEAQKSVHKAEKAAAAAQCDASRKKLEADYKKIESTLKKAKEQSDSEKQKCLSAKQTCESQKASQESELQKLKQNGQTKYHPRLCKNSGII</sequence>
<feature type="signal peptide" evidence="2">
    <location>
        <begin position="1"/>
        <end position="25"/>
    </location>
</feature>
<gene>
    <name evidence="3" type="ORF">Aud_000039</name>
</gene>
<evidence type="ECO:0000313" key="3">
    <source>
        <dbReference type="EMBL" id="GIC84225.1"/>
    </source>
</evidence>
<comment type="caution">
    <text evidence="3">The sequence shown here is derived from an EMBL/GenBank/DDBJ whole genome shotgun (WGS) entry which is preliminary data.</text>
</comment>
<protein>
    <submittedName>
        <fullName evidence="3">Uncharacterized protein</fullName>
    </submittedName>
</protein>
<accession>A0A8E0QGP1</accession>
<name>A0A8E0QGP1_9EURO</name>
<organism evidence="3 4">
    <name type="scientific">Aspergillus udagawae</name>
    <dbReference type="NCBI Taxonomy" id="91492"/>
    <lineage>
        <taxon>Eukaryota</taxon>
        <taxon>Fungi</taxon>
        <taxon>Dikarya</taxon>
        <taxon>Ascomycota</taxon>
        <taxon>Pezizomycotina</taxon>
        <taxon>Eurotiomycetes</taxon>
        <taxon>Eurotiomycetidae</taxon>
        <taxon>Eurotiales</taxon>
        <taxon>Aspergillaceae</taxon>
        <taxon>Aspergillus</taxon>
        <taxon>Aspergillus subgen. Fumigati</taxon>
    </lineage>
</organism>
<dbReference type="RefSeq" id="XP_043141491.1">
    <property type="nucleotide sequence ID" value="XM_043285556.1"/>
</dbReference>
<dbReference type="AlphaFoldDB" id="A0A8E0QGP1"/>
<dbReference type="Proteomes" id="UP000036893">
    <property type="component" value="Unassembled WGS sequence"/>
</dbReference>
<proteinExistence type="predicted"/>
<evidence type="ECO:0000256" key="1">
    <source>
        <dbReference type="SAM" id="Coils"/>
    </source>
</evidence>
<keyword evidence="1" id="KW-0175">Coiled coil</keyword>
<reference evidence="3" key="1">
    <citation type="journal article" date="2015" name="Genome Announc.">
        <title>Draft Genome Sequence of the Pathogenic Filamentous Fungus Aspergillus udagawae Strain IFM 46973T.</title>
        <authorList>
            <person name="Kusuya Y."/>
            <person name="Takahashi-Nakaguchi A."/>
            <person name="Takahashi H."/>
            <person name="Yaguchi T."/>
        </authorList>
    </citation>
    <scope>NUCLEOTIDE SEQUENCE</scope>
    <source>
        <strain evidence="3">IFM 46973</strain>
    </source>
</reference>
<evidence type="ECO:0000313" key="4">
    <source>
        <dbReference type="Proteomes" id="UP000036893"/>
    </source>
</evidence>
<feature type="chain" id="PRO_5034291605" evidence="2">
    <location>
        <begin position="26"/>
        <end position="279"/>
    </location>
</feature>
<keyword evidence="2" id="KW-0732">Signal</keyword>
<reference evidence="3" key="2">
    <citation type="submission" date="2021-01" db="EMBL/GenBank/DDBJ databases">
        <title>Pan-genome distribution and transcriptional activeness of fungal secondary metabolism genes in Aspergillus section Fumigati.</title>
        <authorList>
            <person name="Takahashi H."/>
            <person name="Umemura M."/>
            <person name="Ninomiya A."/>
            <person name="Kusuya Y."/>
            <person name="Urayama S."/>
            <person name="Shimizu M."/>
            <person name="Watanabe A."/>
            <person name="Kamei K."/>
            <person name="Yaguchi T."/>
            <person name="Hagiwara D."/>
        </authorList>
    </citation>
    <scope>NUCLEOTIDE SEQUENCE</scope>
    <source>
        <strain evidence="3">IFM 46973</strain>
    </source>
</reference>
<evidence type="ECO:0000256" key="2">
    <source>
        <dbReference type="SAM" id="SignalP"/>
    </source>
</evidence>
<feature type="coiled-coil region" evidence="1">
    <location>
        <begin position="211"/>
        <end position="263"/>
    </location>
</feature>
<dbReference type="EMBL" id="BBXM02000001">
    <property type="protein sequence ID" value="GIC84225.1"/>
    <property type="molecule type" value="Genomic_DNA"/>
</dbReference>
<dbReference type="GeneID" id="66987515"/>